<evidence type="ECO:0000313" key="3">
    <source>
        <dbReference type="Proteomes" id="UP000279194"/>
    </source>
</evidence>
<dbReference type="InterPro" id="IPR015947">
    <property type="entry name" value="PUA-like_sf"/>
</dbReference>
<organism evidence="2 3">
    <name type="scientific">Streptococcus hillyeri</name>
    <dbReference type="NCBI Taxonomy" id="2282420"/>
    <lineage>
        <taxon>Bacteria</taxon>
        <taxon>Bacillati</taxon>
        <taxon>Bacillota</taxon>
        <taxon>Bacilli</taxon>
        <taxon>Lactobacillales</taxon>
        <taxon>Streptococcaceae</taxon>
        <taxon>Streptococcus</taxon>
    </lineage>
</organism>
<gene>
    <name evidence="2" type="ORF">EAF07_01705</name>
</gene>
<accession>A0A3L9DTT4</accession>
<dbReference type="InterPro" id="IPR007374">
    <property type="entry name" value="ASCH_domain"/>
</dbReference>
<dbReference type="EMBL" id="RCVM01000002">
    <property type="protein sequence ID" value="RLY04731.1"/>
    <property type="molecule type" value="Genomic_DNA"/>
</dbReference>
<proteinExistence type="predicted"/>
<dbReference type="OrthoDB" id="9807542at2"/>
<name>A0A3L9DTT4_9STRE</name>
<dbReference type="InterPro" id="IPR009326">
    <property type="entry name" value="DUF984"/>
</dbReference>
<evidence type="ECO:0000259" key="1">
    <source>
        <dbReference type="SMART" id="SM01022"/>
    </source>
</evidence>
<dbReference type="PANTHER" id="PTHR39203">
    <property type="entry name" value="CYTOPLASMIC PROTEIN-RELATED"/>
    <property type="match status" value="1"/>
</dbReference>
<dbReference type="Gene3D" id="3.10.400.10">
    <property type="entry name" value="Sulfate adenylyltransferase"/>
    <property type="match status" value="1"/>
</dbReference>
<dbReference type="SMART" id="SM01022">
    <property type="entry name" value="ASCH"/>
    <property type="match status" value="1"/>
</dbReference>
<dbReference type="AlphaFoldDB" id="A0A3L9DTT4"/>
<sequence>MAKYGELQAKYPELEVWGHPAEYSDLYDLTVSGQKCATSSWFAEYRDLEDLDQPGSRSIMLDNPDNPQREVLLVTDKVVLERFCDISEETARSNAEGDGSIDDWKAIFGDFWRRYLPTVGLEFSEDGIVVTEFFHVEEV</sequence>
<evidence type="ECO:0000313" key="2">
    <source>
        <dbReference type="EMBL" id="RLY04731.1"/>
    </source>
</evidence>
<keyword evidence="3" id="KW-1185">Reference proteome</keyword>
<dbReference type="Proteomes" id="UP000279194">
    <property type="component" value="Unassembled WGS sequence"/>
</dbReference>
<dbReference type="PANTHER" id="PTHR39203:SF1">
    <property type="entry name" value="CYTOPLASMIC PROTEIN"/>
    <property type="match status" value="1"/>
</dbReference>
<dbReference type="RefSeq" id="WP_121834573.1">
    <property type="nucleotide sequence ID" value="NZ_CP163513.1"/>
</dbReference>
<comment type="caution">
    <text evidence="2">The sequence shown here is derived from an EMBL/GenBank/DDBJ whole genome shotgun (WGS) entry which is preliminary data.</text>
</comment>
<feature type="domain" description="ASCH" evidence="1">
    <location>
        <begin position="14"/>
        <end position="138"/>
    </location>
</feature>
<dbReference type="SUPFAM" id="SSF88697">
    <property type="entry name" value="PUA domain-like"/>
    <property type="match status" value="1"/>
</dbReference>
<protein>
    <submittedName>
        <fullName evidence="2">RNA-binding protein</fullName>
    </submittedName>
</protein>
<reference evidence="2 3" key="1">
    <citation type="submission" date="2018-10" db="EMBL/GenBank/DDBJ databases">
        <title>Streptococcus hillyeri sp. nov., isolated from equine tracheal sample.</title>
        <authorList>
            <person name="Macfadyen A.C."/>
            <person name="Waller A."/>
            <person name="Paterson G.K."/>
        </authorList>
    </citation>
    <scope>NUCLEOTIDE SEQUENCE [LARGE SCALE GENOMIC DNA]</scope>
    <source>
        <strain evidence="2 3">28462</strain>
    </source>
</reference>